<sequence length="97" mass="11195">MKNQDRIKLAKISFVFMIITTILIGWLIIPLFWMIPMTVVNNRIIKQLEKGEEKSFIVFSICTLIFANVISGILLLLAEVLNDENEVKEKESVIDKQ</sequence>
<accession>A0A8E2UAB7</accession>
<proteinExistence type="predicted"/>
<dbReference type="Proteomes" id="UP000239010">
    <property type="component" value="Unassembled WGS sequence"/>
</dbReference>
<organism evidence="2 3">
    <name type="scientific">Entomoplasma ellychniae</name>
    <dbReference type="NCBI Taxonomy" id="2114"/>
    <lineage>
        <taxon>Bacteria</taxon>
        <taxon>Bacillati</taxon>
        <taxon>Mycoplasmatota</taxon>
        <taxon>Mollicutes</taxon>
        <taxon>Entomoplasmatales</taxon>
        <taxon>Entomoplasmataceae</taxon>
        <taxon>Entomoplasma</taxon>
    </lineage>
</organism>
<keyword evidence="3" id="KW-1185">Reference proteome</keyword>
<keyword evidence="1" id="KW-0472">Membrane</keyword>
<dbReference type="RefSeq" id="WP_104205521.1">
    <property type="nucleotide sequence ID" value="NZ_PHND01000001.1"/>
</dbReference>
<keyword evidence="1" id="KW-0812">Transmembrane</keyword>
<dbReference type="EMBL" id="PHND01000001">
    <property type="protein sequence ID" value="PPE04366.1"/>
    <property type="molecule type" value="Genomic_DNA"/>
</dbReference>
<evidence type="ECO:0000256" key="1">
    <source>
        <dbReference type="SAM" id="Phobius"/>
    </source>
</evidence>
<protein>
    <submittedName>
        <fullName evidence="2">Uncharacterized protein</fullName>
    </submittedName>
</protein>
<evidence type="ECO:0000313" key="3">
    <source>
        <dbReference type="Proteomes" id="UP000239010"/>
    </source>
</evidence>
<reference evidence="2 3" key="1">
    <citation type="submission" date="2017-11" db="EMBL/GenBank/DDBJ databases">
        <title>Genome sequence of Entomoplasma ellychniae ELCN-1 (ATCC 43707).</title>
        <authorList>
            <person name="Lo W.-S."/>
            <person name="Gasparich G.E."/>
            <person name="Kuo C.-H."/>
        </authorList>
    </citation>
    <scope>NUCLEOTIDE SEQUENCE [LARGE SCALE GENOMIC DNA]</scope>
    <source>
        <strain evidence="2 3">ELCN-1</strain>
    </source>
</reference>
<name>A0A8E2UAB7_9MOLU</name>
<dbReference type="AlphaFoldDB" id="A0A8E2UAB7"/>
<feature type="transmembrane region" description="Helical" evidence="1">
    <location>
        <begin position="55"/>
        <end position="78"/>
    </location>
</feature>
<comment type="caution">
    <text evidence="2">The sequence shown here is derived from an EMBL/GenBank/DDBJ whole genome shotgun (WGS) entry which is preliminary data.</text>
</comment>
<evidence type="ECO:0000313" key="2">
    <source>
        <dbReference type="EMBL" id="PPE04366.1"/>
    </source>
</evidence>
<gene>
    <name evidence="2" type="ORF">EELLY_v1c00400</name>
</gene>
<feature type="transmembrane region" description="Helical" evidence="1">
    <location>
        <begin position="12"/>
        <end position="35"/>
    </location>
</feature>
<keyword evidence="1" id="KW-1133">Transmembrane helix</keyword>